<feature type="transmembrane region" description="Helical" evidence="2">
    <location>
        <begin position="344"/>
        <end position="363"/>
    </location>
</feature>
<dbReference type="SUPFAM" id="SSF52266">
    <property type="entry name" value="SGNH hydrolase"/>
    <property type="match status" value="1"/>
</dbReference>
<name>A0A9P6PSC6_9FUNG</name>
<reference evidence="3" key="1">
    <citation type="journal article" date="2020" name="Fungal Divers.">
        <title>Resolving the Mortierellaceae phylogeny through synthesis of multi-gene phylogenetics and phylogenomics.</title>
        <authorList>
            <person name="Vandepol N."/>
            <person name="Liber J."/>
            <person name="Desiro A."/>
            <person name="Na H."/>
            <person name="Kennedy M."/>
            <person name="Barry K."/>
            <person name="Grigoriev I.V."/>
            <person name="Miller A.N."/>
            <person name="O'Donnell K."/>
            <person name="Stajich J.E."/>
            <person name="Bonito G."/>
        </authorList>
    </citation>
    <scope>NUCLEOTIDE SEQUENCE</scope>
    <source>
        <strain evidence="3">BC1065</strain>
    </source>
</reference>
<keyword evidence="2" id="KW-0472">Membrane</keyword>
<gene>
    <name evidence="3" type="ORF">DFQ27_009014</name>
</gene>
<comment type="caution">
    <text evidence="3">The sequence shown here is derived from an EMBL/GenBank/DDBJ whole genome shotgun (WGS) entry which is preliminary data.</text>
</comment>
<accession>A0A9P6PSC6</accession>
<dbReference type="AlphaFoldDB" id="A0A9P6PSC6"/>
<keyword evidence="2" id="KW-1133">Transmembrane helix</keyword>
<dbReference type="Proteomes" id="UP000807716">
    <property type="component" value="Unassembled WGS sequence"/>
</dbReference>
<organism evidence="3 4">
    <name type="scientific">Actinomortierella ambigua</name>
    <dbReference type="NCBI Taxonomy" id="1343610"/>
    <lineage>
        <taxon>Eukaryota</taxon>
        <taxon>Fungi</taxon>
        <taxon>Fungi incertae sedis</taxon>
        <taxon>Mucoromycota</taxon>
        <taxon>Mortierellomycotina</taxon>
        <taxon>Mortierellomycetes</taxon>
        <taxon>Mortierellales</taxon>
        <taxon>Mortierellaceae</taxon>
        <taxon>Actinomortierella</taxon>
    </lineage>
</organism>
<protein>
    <submittedName>
        <fullName evidence="3">Uncharacterized protein</fullName>
    </submittedName>
</protein>
<feature type="transmembrane region" description="Helical" evidence="2">
    <location>
        <begin position="20"/>
        <end position="38"/>
    </location>
</feature>
<dbReference type="InterPro" id="IPR036514">
    <property type="entry name" value="SGNH_hydro_sf"/>
</dbReference>
<evidence type="ECO:0000256" key="2">
    <source>
        <dbReference type="SAM" id="Phobius"/>
    </source>
</evidence>
<proteinExistence type="predicted"/>
<feature type="region of interest" description="Disordered" evidence="1">
    <location>
        <begin position="161"/>
        <end position="188"/>
    </location>
</feature>
<evidence type="ECO:0000313" key="4">
    <source>
        <dbReference type="Proteomes" id="UP000807716"/>
    </source>
</evidence>
<keyword evidence="4" id="KW-1185">Reference proteome</keyword>
<sequence>MHITTAPAHGAFSRLSVKTIFWGTLAGVVFLSGAGHLFNPANTTRCESLLNHGRWLDRERTQWQPEGCMLKGYDPKSMRQCLGERARIVMIGDSIVRQLYYSTVKKLLPDSSTEGDKHSDIVRHDPETGITFEFYWDPFINTTKTFDYLSHGRIPYTTNAVSEDQQQQQQQEQEQEQEESLQSQQQRDQPVPTIFLIGSGLWYLRYAEEAGNVHAWRARMEDTILQLSGPMAAQYGQRIFVSPIPAVHTGRLNQDRARTLLPETIAEMNTFLRDQTEYTSITVPFTWTRMTQAATDMTKDGLHYSEKIMAAEADVLLNAVCNDRLPKTTPMAATCCYAYPRNSFNQTLMLIFFLIWIPLGVYLHTCK</sequence>
<evidence type="ECO:0000313" key="3">
    <source>
        <dbReference type="EMBL" id="KAG0251090.1"/>
    </source>
</evidence>
<feature type="compositionally biased region" description="Low complexity" evidence="1">
    <location>
        <begin position="162"/>
        <end position="172"/>
    </location>
</feature>
<dbReference type="EMBL" id="JAAAJB010000792">
    <property type="protein sequence ID" value="KAG0251090.1"/>
    <property type="molecule type" value="Genomic_DNA"/>
</dbReference>
<dbReference type="OrthoDB" id="1932925at2759"/>
<keyword evidence="2" id="KW-0812">Transmembrane</keyword>
<evidence type="ECO:0000256" key="1">
    <source>
        <dbReference type="SAM" id="MobiDB-lite"/>
    </source>
</evidence>
<dbReference type="Gene3D" id="3.40.50.1110">
    <property type="entry name" value="SGNH hydrolase"/>
    <property type="match status" value="1"/>
</dbReference>